<sequence>MPFFKKSNKANLGSTSSEVTLVDASACQTAAKAASQTTKSKHPKQTPLSKEQDKWNTMEARLAYIISK</sequence>
<comment type="caution">
    <text evidence="2">The sequence shown here is derived from an EMBL/GenBank/DDBJ whole genome shotgun (WGS) entry which is preliminary data.</text>
</comment>
<feature type="region of interest" description="Disordered" evidence="1">
    <location>
        <begin position="31"/>
        <end position="53"/>
    </location>
</feature>
<dbReference type="EMBL" id="AZHF01000003">
    <property type="protein sequence ID" value="OAA78400.1"/>
    <property type="molecule type" value="Genomic_DNA"/>
</dbReference>
<accession>A0A168HX19</accession>
<dbReference type="Proteomes" id="UP000076881">
    <property type="component" value="Unassembled WGS sequence"/>
</dbReference>
<name>A0A168HX19_CORDF</name>
<evidence type="ECO:0000313" key="2">
    <source>
        <dbReference type="EMBL" id="OAA78400.1"/>
    </source>
</evidence>
<keyword evidence="3" id="KW-1185">Reference proteome</keyword>
<organism evidence="2 3">
    <name type="scientific">Akanthomyces lecanii RCEF 1005</name>
    <dbReference type="NCBI Taxonomy" id="1081108"/>
    <lineage>
        <taxon>Eukaryota</taxon>
        <taxon>Fungi</taxon>
        <taxon>Dikarya</taxon>
        <taxon>Ascomycota</taxon>
        <taxon>Pezizomycotina</taxon>
        <taxon>Sordariomycetes</taxon>
        <taxon>Hypocreomycetidae</taxon>
        <taxon>Hypocreales</taxon>
        <taxon>Cordycipitaceae</taxon>
        <taxon>Akanthomyces</taxon>
        <taxon>Cordyceps confragosa</taxon>
    </lineage>
</organism>
<protein>
    <submittedName>
        <fullName evidence="2">Uncharacterized protein</fullName>
    </submittedName>
</protein>
<reference evidence="2 3" key="1">
    <citation type="journal article" date="2016" name="Genome Biol. Evol.">
        <title>Divergent and convergent evolution of fungal pathogenicity.</title>
        <authorList>
            <person name="Shang Y."/>
            <person name="Xiao G."/>
            <person name="Zheng P."/>
            <person name="Cen K."/>
            <person name="Zhan S."/>
            <person name="Wang C."/>
        </authorList>
    </citation>
    <scope>NUCLEOTIDE SEQUENCE [LARGE SCALE GENOMIC DNA]</scope>
    <source>
        <strain evidence="2 3">RCEF 1005</strain>
    </source>
</reference>
<proteinExistence type="predicted"/>
<dbReference type="AlphaFoldDB" id="A0A168HX19"/>
<evidence type="ECO:0000313" key="3">
    <source>
        <dbReference type="Proteomes" id="UP000076881"/>
    </source>
</evidence>
<gene>
    <name evidence="2" type="ORF">LEL_05223</name>
</gene>
<evidence type="ECO:0000256" key="1">
    <source>
        <dbReference type="SAM" id="MobiDB-lite"/>
    </source>
</evidence>